<evidence type="ECO:0000313" key="2">
    <source>
        <dbReference type="EMBL" id="KAF9788431.1"/>
    </source>
</evidence>
<reference evidence="2" key="2">
    <citation type="submission" date="2020-11" db="EMBL/GenBank/DDBJ databases">
        <authorList>
            <consortium name="DOE Joint Genome Institute"/>
            <person name="Kuo A."/>
            <person name="Miyauchi S."/>
            <person name="Kiss E."/>
            <person name="Drula E."/>
            <person name="Kohler A."/>
            <person name="Sanchez-Garcia M."/>
            <person name="Andreopoulos B."/>
            <person name="Barry K.W."/>
            <person name="Bonito G."/>
            <person name="Buee M."/>
            <person name="Carver A."/>
            <person name="Chen C."/>
            <person name="Cichocki N."/>
            <person name="Clum A."/>
            <person name="Culley D."/>
            <person name="Crous P.W."/>
            <person name="Fauchery L."/>
            <person name="Girlanda M."/>
            <person name="Hayes R."/>
            <person name="Keri Z."/>
            <person name="Labutti K."/>
            <person name="Lipzen A."/>
            <person name="Lombard V."/>
            <person name="Magnuson J."/>
            <person name="Maillard F."/>
            <person name="Morin E."/>
            <person name="Murat C."/>
            <person name="Nolan M."/>
            <person name="Ohm R."/>
            <person name="Pangilinan J."/>
            <person name="Pereira M."/>
            <person name="Perotto S."/>
            <person name="Peter M."/>
            <person name="Riley R."/>
            <person name="Sitrit Y."/>
            <person name="Stielow B."/>
            <person name="Szollosi G."/>
            <person name="Zifcakova L."/>
            <person name="Stursova M."/>
            <person name="Spatafora J.W."/>
            <person name="Tedersoo L."/>
            <person name="Vaario L.-M."/>
            <person name="Yamada A."/>
            <person name="Yan M."/>
            <person name="Wang P."/>
            <person name="Xu J."/>
            <person name="Bruns T."/>
            <person name="Baldrian P."/>
            <person name="Vilgalys R."/>
            <person name="Henrissat B."/>
            <person name="Grigoriev I.V."/>
            <person name="Hibbett D."/>
            <person name="Nagy L.G."/>
            <person name="Martin F.M."/>
        </authorList>
    </citation>
    <scope>NUCLEOTIDE SEQUENCE</scope>
    <source>
        <strain evidence="2">UH-Tt-Lm1</strain>
    </source>
</reference>
<reference evidence="2" key="1">
    <citation type="journal article" date="2020" name="Nat. Commun.">
        <title>Large-scale genome sequencing of mycorrhizal fungi provides insights into the early evolution of symbiotic traits.</title>
        <authorList>
            <person name="Miyauchi S."/>
            <person name="Kiss E."/>
            <person name="Kuo A."/>
            <person name="Drula E."/>
            <person name="Kohler A."/>
            <person name="Sanchez-Garcia M."/>
            <person name="Morin E."/>
            <person name="Andreopoulos B."/>
            <person name="Barry K.W."/>
            <person name="Bonito G."/>
            <person name="Buee M."/>
            <person name="Carver A."/>
            <person name="Chen C."/>
            <person name="Cichocki N."/>
            <person name="Clum A."/>
            <person name="Culley D."/>
            <person name="Crous P.W."/>
            <person name="Fauchery L."/>
            <person name="Girlanda M."/>
            <person name="Hayes R.D."/>
            <person name="Keri Z."/>
            <person name="LaButti K."/>
            <person name="Lipzen A."/>
            <person name="Lombard V."/>
            <person name="Magnuson J."/>
            <person name="Maillard F."/>
            <person name="Murat C."/>
            <person name="Nolan M."/>
            <person name="Ohm R.A."/>
            <person name="Pangilinan J."/>
            <person name="Pereira M.F."/>
            <person name="Perotto S."/>
            <person name="Peter M."/>
            <person name="Pfister S."/>
            <person name="Riley R."/>
            <person name="Sitrit Y."/>
            <person name="Stielow J.B."/>
            <person name="Szollosi G."/>
            <person name="Zifcakova L."/>
            <person name="Stursova M."/>
            <person name="Spatafora J.W."/>
            <person name="Tedersoo L."/>
            <person name="Vaario L.M."/>
            <person name="Yamada A."/>
            <person name="Yan M."/>
            <person name="Wang P."/>
            <person name="Xu J."/>
            <person name="Bruns T."/>
            <person name="Baldrian P."/>
            <person name="Vilgalys R."/>
            <person name="Dunand C."/>
            <person name="Henrissat B."/>
            <person name="Grigoriev I.V."/>
            <person name="Hibbett D."/>
            <person name="Nagy L.G."/>
            <person name="Martin F.M."/>
        </authorList>
    </citation>
    <scope>NUCLEOTIDE SEQUENCE</scope>
    <source>
        <strain evidence="2">UH-Tt-Lm1</strain>
    </source>
</reference>
<evidence type="ECO:0008006" key="4">
    <source>
        <dbReference type="Google" id="ProtNLM"/>
    </source>
</evidence>
<dbReference type="EMBL" id="WIUZ02000004">
    <property type="protein sequence ID" value="KAF9788431.1"/>
    <property type="molecule type" value="Genomic_DNA"/>
</dbReference>
<dbReference type="OrthoDB" id="3265815at2759"/>
<sequence length="309" mass="33329">MNPVFPNAGPFLTIEGSKDKLPTPPDEEQPQAIVSVSTTFFPGAERSTVPSDLILISADRVLFHLHANRVLHPSTNGFAHKWPPQSSSINSSNVPMILVPESSQVLNLVLHCVYDLPCTRFSSTVQDVSDCVATILKYGLPLAAYASQAGPLYNLVLSKAPTAGIQMYALAAQHRLEQLAVAVSPFLLSLDLATLTDDLVGRMGAVYLRRLVFLHLGRSTALKRLLSPPLNYHTPDDDCGDQEHDALMNAWSLAVASLAWDARPDLAPTMIKTALGPLVDAASCSRCKEGIQQTVKSVVAGWVGIRTTI</sequence>
<feature type="region of interest" description="Disordered" evidence="1">
    <location>
        <begin position="1"/>
        <end position="28"/>
    </location>
</feature>
<organism evidence="2 3">
    <name type="scientific">Thelephora terrestris</name>
    <dbReference type="NCBI Taxonomy" id="56493"/>
    <lineage>
        <taxon>Eukaryota</taxon>
        <taxon>Fungi</taxon>
        <taxon>Dikarya</taxon>
        <taxon>Basidiomycota</taxon>
        <taxon>Agaricomycotina</taxon>
        <taxon>Agaricomycetes</taxon>
        <taxon>Thelephorales</taxon>
        <taxon>Thelephoraceae</taxon>
        <taxon>Thelephora</taxon>
    </lineage>
</organism>
<name>A0A9P6HL64_9AGAM</name>
<dbReference type="Proteomes" id="UP000736335">
    <property type="component" value="Unassembled WGS sequence"/>
</dbReference>
<evidence type="ECO:0000256" key="1">
    <source>
        <dbReference type="SAM" id="MobiDB-lite"/>
    </source>
</evidence>
<keyword evidence="3" id="KW-1185">Reference proteome</keyword>
<accession>A0A9P6HL64</accession>
<comment type="caution">
    <text evidence="2">The sequence shown here is derived from an EMBL/GenBank/DDBJ whole genome shotgun (WGS) entry which is preliminary data.</text>
</comment>
<gene>
    <name evidence="2" type="ORF">BJ322DRAFT_632775</name>
</gene>
<evidence type="ECO:0000313" key="3">
    <source>
        <dbReference type="Proteomes" id="UP000736335"/>
    </source>
</evidence>
<proteinExistence type="predicted"/>
<dbReference type="AlphaFoldDB" id="A0A9P6HL64"/>
<protein>
    <recommendedName>
        <fullName evidence="4">BTB domain-containing protein</fullName>
    </recommendedName>
</protein>